<dbReference type="GO" id="GO:0006412">
    <property type="term" value="P:translation"/>
    <property type="evidence" value="ECO:0007669"/>
    <property type="project" value="InterPro"/>
</dbReference>
<dbReference type="PANTHER" id="PTHR19431">
    <property type="entry name" value="60S RIBOSOMAL PROTEIN L4"/>
    <property type="match status" value="1"/>
</dbReference>
<dbReference type="AlphaFoldDB" id="A0AAN8FTI9"/>
<dbReference type="InterPro" id="IPR045240">
    <property type="entry name" value="Ribosomal_uL4_euk/arch"/>
</dbReference>
<name>A0AAN8FTI9_TRICO</name>
<dbReference type="InterPro" id="IPR025755">
    <property type="entry name" value="Ribos_uL4_C_dom"/>
</dbReference>
<evidence type="ECO:0000256" key="1">
    <source>
        <dbReference type="ARBA" id="ARBA00010528"/>
    </source>
</evidence>
<evidence type="ECO:0000256" key="3">
    <source>
        <dbReference type="ARBA" id="ARBA00023274"/>
    </source>
</evidence>
<reference evidence="5 6" key="1">
    <citation type="submission" date="2019-10" db="EMBL/GenBank/DDBJ databases">
        <title>Assembly and Annotation for the nematode Trichostrongylus colubriformis.</title>
        <authorList>
            <person name="Martin J."/>
        </authorList>
    </citation>
    <scope>NUCLEOTIDE SEQUENCE [LARGE SCALE GENOMIC DNA]</scope>
    <source>
        <strain evidence="5">G859</strain>
        <tissue evidence="5">Whole worm</tissue>
    </source>
</reference>
<feature type="domain" description="Large ribosomal subunit protein uL4 C-terminal" evidence="4">
    <location>
        <begin position="82"/>
        <end position="117"/>
    </location>
</feature>
<keyword evidence="3" id="KW-0687">Ribonucleoprotein</keyword>
<comment type="caution">
    <text evidence="5">The sequence shown here is derived from an EMBL/GenBank/DDBJ whole genome shotgun (WGS) entry which is preliminary data.</text>
</comment>
<dbReference type="GO" id="GO:0003735">
    <property type="term" value="F:structural constituent of ribosome"/>
    <property type="evidence" value="ECO:0007669"/>
    <property type="project" value="InterPro"/>
</dbReference>
<dbReference type="InterPro" id="IPR002136">
    <property type="entry name" value="Ribosomal_uL4"/>
</dbReference>
<comment type="similarity">
    <text evidence="1">Belongs to the universal ribosomal protein uL4 family.</text>
</comment>
<dbReference type="EMBL" id="WIXE01001441">
    <property type="protein sequence ID" value="KAK5985691.1"/>
    <property type="molecule type" value="Genomic_DNA"/>
</dbReference>
<gene>
    <name evidence="5" type="ORF">GCK32_015912</name>
</gene>
<dbReference type="InterPro" id="IPR023574">
    <property type="entry name" value="Ribosomal_uL4_dom_sf"/>
</dbReference>
<accession>A0AAN8FTI9</accession>
<dbReference type="SUPFAM" id="SSF52166">
    <property type="entry name" value="Ribosomal protein L4"/>
    <property type="match status" value="1"/>
</dbReference>
<dbReference type="GO" id="GO:0005840">
    <property type="term" value="C:ribosome"/>
    <property type="evidence" value="ECO:0007669"/>
    <property type="project" value="UniProtKB-KW"/>
</dbReference>
<evidence type="ECO:0000313" key="6">
    <source>
        <dbReference type="Proteomes" id="UP001331761"/>
    </source>
</evidence>
<sequence>MRNKLHKRKLGPVLIYGQDADCARAFRNIPGVDILNVERLNLLKLAPGGHLGRLIIWTESAFKKLDAIYGTLKANSSEQKNGWSIPLNKLTNADLSRLIRSEEIVRAVRPVKKNVKSVKDSDILLKNSSIPPPKPRSLAESEAAVDLYELTCRRSPCNCSITADRREDVAELFRMDDDASQPSTSCGYCPKDCNRSKFDRLVKKVGRKLLPRPNDNIFVPSSISSC</sequence>
<dbReference type="Gene3D" id="3.40.1370.10">
    <property type="match status" value="1"/>
</dbReference>
<keyword evidence="2" id="KW-0689">Ribosomal protein</keyword>
<dbReference type="Pfam" id="PF00573">
    <property type="entry name" value="Ribosomal_L4"/>
    <property type="match status" value="1"/>
</dbReference>
<dbReference type="GO" id="GO:1990904">
    <property type="term" value="C:ribonucleoprotein complex"/>
    <property type="evidence" value="ECO:0007669"/>
    <property type="project" value="UniProtKB-KW"/>
</dbReference>
<dbReference type="Proteomes" id="UP001331761">
    <property type="component" value="Unassembled WGS sequence"/>
</dbReference>
<protein>
    <recommendedName>
        <fullName evidence="4">Large ribosomal subunit protein uL4 C-terminal domain-containing protein</fullName>
    </recommendedName>
</protein>
<keyword evidence="6" id="KW-1185">Reference proteome</keyword>
<proteinExistence type="inferred from homology"/>
<organism evidence="5 6">
    <name type="scientific">Trichostrongylus colubriformis</name>
    <name type="common">Black scour worm</name>
    <dbReference type="NCBI Taxonomy" id="6319"/>
    <lineage>
        <taxon>Eukaryota</taxon>
        <taxon>Metazoa</taxon>
        <taxon>Ecdysozoa</taxon>
        <taxon>Nematoda</taxon>
        <taxon>Chromadorea</taxon>
        <taxon>Rhabditida</taxon>
        <taxon>Rhabditina</taxon>
        <taxon>Rhabditomorpha</taxon>
        <taxon>Strongyloidea</taxon>
        <taxon>Trichostrongylidae</taxon>
        <taxon>Trichostrongylus</taxon>
    </lineage>
</organism>
<dbReference type="Pfam" id="PF14374">
    <property type="entry name" value="Ribos_L4_asso_C"/>
    <property type="match status" value="1"/>
</dbReference>
<evidence type="ECO:0000259" key="4">
    <source>
        <dbReference type="Pfam" id="PF14374"/>
    </source>
</evidence>
<evidence type="ECO:0000313" key="5">
    <source>
        <dbReference type="EMBL" id="KAK5985691.1"/>
    </source>
</evidence>
<evidence type="ECO:0000256" key="2">
    <source>
        <dbReference type="ARBA" id="ARBA00022980"/>
    </source>
</evidence>